<feature type="region of interest" description="Disordered" evidence="1">
    <location>
        <begin position="289"/>
        <end position="372"/>
    </location>
</feature>
<dbReference type="OrthoDB" id="422106at2759"/>
<dbReference type="EMBL" id="LCWF01000111">
    <property type="protein sequence ID" value="KKY18953.1"/>
    <property type="molecule type" value="Genomic_DNA"/>
</dbReference>
<reference evidence="2 3" key="2">
    <citation type="submission" date="2015-05" db="EMBL/GenBank/DDBJ databases">
        <authorList>
            <person name="Morales-Cruz A."/>
            <person name="Amrine K.C."/>
            <person name="Cantu D."/>
        </authorList>
    </citation>
    <scope>NUCLEOTIDE SEQUENCE [LARGE SCALE GENOMIC DNA]</scope>
    <source>
        <strain evidence="2">UCRPC4</strain>
    </source>
</reference>
<dbReference type="GO" id="GO:0003729">
    <property type="term" value="F:mRNA binding"/>
    <property type="evidence" value="ECO:0007669"/>
    <property type="project" value="InterPro"/>
</dbReference>
<dbReference type="Proteomes" id="UP000053317">
    <property type="component" value="Unassembled WGS sequence"/>
</dbReference>
<dbReference type="PANTHER" id="PTHR16291:SF0">
    <property type="entry name" value="NUCLEAR CAP-BINDING PROTEIN SUBUNIT 3"/>
    <property type="match status" value="1"/>
</dbReference>
<dbReference type="AlphaFoldDB" id="A0A0G2G5A8"/>
<gene>
    <name evidence="2" type="ORF">UCRPC4_g04675</name>
</gene>
<feature type="region of interest" description="Disordered" evidence="1">
    <location>
        <begin position="138"/>
        <end position="216"/>
    </location>
</feature>
<feature type="compositionally biased region" description="Acidic residues" evidence="1">
    <location>
        <begin position="174"/>
        <end position="183"/>
    </location>
</feature>
<protein>
    <submittedName>
        <fullName evidence="2">Uncharacterized protein</fullName>
    </submittedName>
</protein>
<comment type="caution">
    <text evidence="2">The sequence shown here is derived from an EMBL/GenBank/DDBJ whole genome shotgun (WGS) entry which is preliminary data.</text>
</comment>
<evidence type="ECO:0000256" key="1">
    <source>
        <dbReference type="SAM" id="MobiDB-lite"/>
    </source>
</evidence>
<organism evidence="2 3">
    <name type="scientific">Phaeomoniella chlamydospora</name>
    <name type="common">Phaeoacremonium chlamydosporum</name>
    <dbReference type="NCBI Taxonomy" id="158046"/>
    <lineage>
        <taxon>Eukaryota</taxon>
        <taxon>Fungi</taxon>
        <taxon>Dikarya</taxon>
        <taxon>Ascomycota</taxon>
        <taxon>Pezizomycotina</taxon>
        <taxon>Eurotiomycetes</taxon>
        <taxon>Chaetothyriomycetidae</taxon>
        <taxon>Phaeomoniellales</taxon>
        <taxon>Phaeomoniellaceae</taxon>
        <taxon>Phaeomoniella</taxon>
    </lineage>
</organism>
<evidence type="ECO:0000313" key="3">
    <source>
        <dbReference type="Proteomes" id="UP000053317"/>
    </source>
</evidence>
<dbReference type="InterPro" id="IPR019416">
    <property type="entry name" value="NCBP3"/>
</dbReference>
<feature type="compositionally biased region" description="Basic residues" evidence="1">
    <location>
        <begin position="676"/>
        <end position="685"/>
    </location>
</feature>
<name>A0A0G2G5A8_PHACM</name>
<feature type="region of interest" description="Disordered" evidence="1">
    <location>
        <begin position="558"/>
        <end position="732"/>
    </location>
</feature>
<feature type="compositionally biased region" description="Low complexity" evidence="1">
    <location>
        <begin position="699"/>
        <end position="710"/>
    </location>
</feature>
<feature type="region of interest" description="Disordered" evidence="1">
    <location>
        <begin position="77"/>
        <end position="121"/>
    </location>
</feature>
<dbReference type="Pfam" id="PF10309">
    <property type="entry name" value="NCBP3"/>
    <property type="match status" value="1"/>
</dbReference>
<accession>A0A0G2G5A8</accession>
<feature type="compositionally biased region" description="Basic and acidic residues" evidence="1">
    <location>
        <begin position="97"/>
        <end position="106"/>
    </location>
</feature>
<reference evidence="2 3" key="1">
    <citation type="submission" date="2015-05" db="EMBL/GenBank/DDBJ databases">
        <title>Distinctive expansion of gene families associated with plant cell wall degradation and secondary metabolism in the genomes of grapevine trunk pathogens.</title>
        <authorList>
            <person name="Lawrence D.P."/>
            <person name="Travadon R."/>
            <person name="Rolshausen P.E."/>
            <person name="Baumgartner K."/>
        </authorList>
    </citation>
    <scope>NUCLEOTIDE SEQUENCE [LARGE SCALE GENOMIC DNA]</scope>
    <source>
        <strain evidence="2">UCRPC4</strain>
    </source>
</reference>
<dbReference type="GO" id="GO:0000340">
    <property type="term" value="F:RNA 7-methylguanosine cap binding"/>
    <property type="evidence" value="ECO:0007669"/>
    <property type="project" value="InterPro"/>
</dbReference>
<proteinExistence type="predicted"/>
<evidence type="ECO:0000313" key="2">
    <source>
        <dbReference type="EMBL" id="KKY18953.1"/>
    </source>
</evidence>
<feature type="region of interest" description="Disordered" evidence="1">
    <location>
        <begin position="233"/>
        <end position="254"/>
    </location>
</feature>
<feature type="compositionally biased region" description="Basic and acidic residues" evidence="1">
    <location>
        <begin position="338"/>
        <end position="350"/>
    </location>
</feature>
<feature type="compositionally biased region" description="Low complexity" evidence="1">
    <location>
        <begin position="202"/>
        <end position="216"/>
    </location>
</feature>
<sequence>MDPRRTQNPFVNAAEFVWPDFDEDLPAVGQYQHPIVGVSSPPRPVTALPQAIDPFFLTQSPRPPPFQIGEALRIWRGQHETRDPEVTVDTVGNSQEVDTRHEERESPTSTRTSSQHNDVYQPATNADVIWLEADEDPDVDTEDLSVPVLLPAGPPAGSSQRPKKRKAPTPSGHDDDDDNEDSEASYLSTPRAKRPRRLTQRLPSTSSLSSVPTSLSTSVYISPAPPVAPLPTLAPGPASISTPEPAVYQPSRGTAWSSGEEASAIAHMRNIMENAHMNGLRGEGRFREVSRRMQAQGKQDKATKEARRQRKLGSTRPSEQTLQSRSYQTSSDEDTEDGHDRKGYIEDSKSAIKSGDGTNDLENDHREETDDDPQATVIECVCNGRTLDEDLLECANGALCCLVEADITNMAADMDIDMDLDLGPLPEEEQIFEEPTPAPVSTVVQTDPEIPLAYTDQTLDIQPNKVHIRGLDEATTDQIRDFAKEHFTLAEPTRIEWIDDTSANILYSTKELATKALDAFTLDPSNPAITNDPLEVRTAKSMPARPESMLQVRAALFSDKKKPRAHEASRFYLMHPEHDPRERMKIERERGGRAGGEHGDYKRRRFDDREHRRRRDRNAGGDPTANFDASMYDDEKPSNGDGARGRDLFTDTKGSRNRSASPDGIRSASQDDTRSRFRSRRSPPPRKRDVNASKELFPTSKSTNGTGSTSLLQRERDAPPARELFPESAAANKKVARNIKRELFPHKTDRSNHRRTDAFDAAADAAAEDFDRKMKVPFTDGSRELFPDTVSDGGINIRGGAGLSIKGGAGISVKGRGAKEIKELFPASYDESRKKNEGKELFSDVLEGRGGRRRRAEDLFG</sequence>
<keyword evidence="3" id="KW-1185">Reference proteome</keyword>
<feature type="compositionally biased region" description="Polar residues" evidence="1">
    <location>
        <begin position="315"/>
        <end position="330"/>
    </location>
</feature>
<feature type="compositionally biased region" description="Basic and acidic residues" evidence="1">
    <location>
        <begin position="633"/>
        <end position="654"/>
    </location>
</feature>
<feature type="compositionally biased region" description="Basic and acidic residues" evidence="1">
    <location>
        <begin position="565"/>
        <end position="610"/>
    </location>
</feature>
<dbReference type="GO" id="GO:0005634">
    <property type="term" value="C:nucleus"/>
    <property type="evidence" value="ECO:0007669"/>
    <property type="project" value="TreeGrafter"/>
</dbReference>
<dbReference type="PANTHER" id="PTHR16291">
    <property type="entry name" value="NUCLEAR CAP-BINDING PROTEIN SUBUNIT 3"/>
    <property type="match status" value="1"/>
</dbReference>